<dbReference type="SUPFAM" id="SSF52743">
    <property type="entry name" value="Subtilisin-like"/>
    <property type="match status" value="1"/>
</dbReference>
<dbReference type="InterPro" id="IPR023828">
    <property type="entry name" value="Peptidase_S8_Ser-AS"/>
</dbReference>
<sequence length="208" mass="23276">MVSECLSKQDFSSNDHFPYPRYTDIWFNSLKAMETVKSKQCITKIDFALKESAEIKHPQLHWFLQQWNPRCHHVTRCAGEIAAARDNNVCGVGVAYNSKVAGLRMLDQPFMTDLIETNAVVHMPNAIDIYSASWGPTDYGKTVDGPRNLTMRAIVEDVNEATTDLYKNCTTTHSGTSVAAPEAAGIYALAIEANYANFLLDCNKHRLK</sequence>
<name>A0ABY7FEC2_MYAAR</name>
<protein>
    <submittedName>
        <fullName evidence="5">NEC2-like protein</fullName>
    </submittedName>
</protein>
<evidence type="ECO:0000259" key="4">
    <source>
        <dbReference type="Pfam" id="PF00082"/>
    </source>
</evidence>
<dbReference type="Gene3D" id="3.40.50.200">
    <property type="entry name" value="Peptidase S8/S53 domain"/>
    <property type="match status" value="2"/>
</dbReference>
<keyword evidence="2" id="KW-0378">Hydrolase</keyword>
<dbReference type="PANTHER" id="PTHR42884">
    <property type="entry name" value="PROPROTEIN CONVERTASE SUBTILISIN/KEXIN-RELATED"/>
    <property type="match status" value="1"/>
</dbReference>
<evidence type="ECO:0000256" key="3">
    <source>
        <dbReference type="ARBA" id="ARBA00022825"/>
    </source>
</evidence>
<keyword evidence="1" id="KW-0645">Protease</keyword>
<reference evidence="5" key="1">
    <citation type="submission" date="2022-11" db="EMBL/GenBank/DDBJ databases">
        <title>Centuries of genome instability and evolution in soft-shell clam transmissible cancer (bioRxiv).</title>
        <authorList>
            <person name="Hart S.F.M."/>
            <person name="Yonemitsu M.A."/>
            <person name="Giersch R.M."/>
            <person name="Beal B.F."/>
            <person name="Arriagada G."/>
            <person name="Davis B.W."/>
            <person name="Ostrander E.A."/>
            <person name="Goff S.P."/>
            <person name="Metzger M.J."/>
        </authorList>
    </citation>
    <scope>NUCLEOTIDE SEQUENCE</scope>
    <source>
        <strain evidence="5">MELC-2E11</strain>
        <tissue evidence="5">Siphon/mantle</tissue>
    </source>
</reference>
<dbReference type="PANTHER" id="PTHR42884:SF13">
    <property type="entry name" value="NEUROENDOCRINE CONVERTASE 2"/>
    <property type="match status" value="1"/>
</dbReference>
<dbReference type="EMBL" id="CP111022">
    <property type="protein sequence ID" value="WAR20500.1"/>
    <property type="molecule type" value="Genomic_DNA"/>
</dbReference>
<dbReference type="Pfam" id="PF00082">
    <property type="entry name" value="Peptidase_S8"/>
    <property type="match status" value="2"/>
</dbReference>
<dbReference type="InterPro" id="IPR000209">
    <property type="entry name" value="Peptidase_S8/S53_dom"/>
</dbReference>
<dbReference type="InterPro" id="IPR036852">
    <property type="entry name" value="Peptidase_S8/S53_dom_sf"/>
</dbReference>
<proteinExistence type="predicted"/>
<keyword evidence="3" id="KW-0720">Serine protease</keyword>
<evidence type="ECO:0000256" key="1">
    <source>
        <dbReference type="ARBA" id="ARBA00022670"/>
    </source>
</evidence>
<gene>
    <name evidence="5" type="ORF">MAR_002338</name>
</gene>
<keyword evidence="6" id="KW-1185">Reference proteome</keyword>
<dbReference type="Proteomes" id="UP001164746">
    <property type="component" value="Chromosome 11"/>
</dbReference>
<evidence type="ECO:0000313" key="6">
    <source>
        <dbReference type="Proteomes" id="UP001164746"/>
    </source>
</evidence>
<evidence type="ECO:0000313" key="5">
    <source>
        <dbReference type="EMBL" id="WAR20500.1"/>
    </source>
</evidence>
<feature type="domain" description="Peptidase S8/S53" evidence="4">
    <location>
        <begin position="72"/>
        <end position="151"/>
    </location>
</feature>
<feature type="domain" description="Peptidase S8/S53" evidence="4">
    <location>
        <begin position="157"/>
        <end position="194"/>
    </location>
</feature>
<evidence type="ECO:0000256" key="2">
    <source>
        <dbReference type="ARBA" id="ARBA00022801"/>
    </source>
</evidence>
<accession>A0ABY7FEC2</accession>
<dbReference type="PROSITE" id="PS00138">
    <property type="entry name" value="SUBTILASE_SER"/>
    <property type="match status" value="1"/>
</dbReference>
<organism evidence="5 6">
    <name type="scientific">Mya arenaria</name>
    <name type="common">Soft-shell clam</name>
    <dbReference type="NCBI Taxonomy" id="6604"/>
    <lineage>
        <taxon>Eukaryota</taxon>
        <taxon>Metazoa</taxon>
        <taxon>Spiralia</taxon>
        <taxon>Lophotrochozoa</taxon>
        <taxon>Mollusca</taxon>
        <taxon>Bivalvia</taxon>
        <taxon>Autobranchia</taxon>
        <taxon>Heteroconchia</taxon>
        <taxon>Euheterodonta</taxon>
        <taxon>Imparidentia</taxon>
        <taxon>Neoheterodontei</taxon>
        <taxon>Myida</taxon>
        <taxon>Myoidea</taxon>
        <taxon>Myidae</taxon>
        <taxon>Mya</taxon>
    </lineage>
</organism>